<dbReference type="Pfam" id="PF00333">
    <property type="entry name" value="Ribosomal_S5"/>
    <property type="match status" value="1"/>
</dbReference>
<dbReference type="InterPro" id="IPR013810">
    <property type="entry name" value="Ribosomal_uS5_N"/>
</dbReference>
<organism evidence="8 9">
    <name type="scientific">Purpureocillium lilacinum</name>
    <name type="common">Paecilomyces lilacinus</name>
    <dbReference type="NCBI Taxonomy" id="33203"/>
    <lineage>
        <taxon>Eukaryota</taxon>
        <taxon>Fungi</taxon>
        <taxon>Dikarya</taxon>
        <taxon>Ascomycota</taxon>
        <taxon>Pezizomycotina</taxon>
        <taxon>Sordariomycetes</taxon>
        <taxon>Hypocreomycetidae</taxon>
        <taxon>Hypocreales</taxon>
        <taxon>Ophiocordycipitaceae</taxon>
        <taxon>Purpureocillium</taxon>
    </lineage>
</organism>
<dbReference type="InterPro" id="IPR005324">
    <property type="entry name" value="Ribosomal_uS5_C"/>
</dbReference>
<proteinExistence type="inferred from homology"/>
<evidence type="ECO:0000256" key="3">
    <source>
        <dbReference type="ARBA" id="ARBA00023274"/>
    </source>
</evidence>
<keyword evidence="3 4" id="KW-0687">Ribonucleoprotein</keyword>
<dbReference type="InterPro" id="IPR000851">
    <property type="entry name" value="Ribosomal_uS5"/>
</dbReference>
<gene>
    <name evidence="8" type="ORF">PCL_09102</name>
</gene>
<evidence type="ECO:0000313" key="8">
    <source>
        <dbReference type="EMBL" id="PWI73826.1"/>
    </source>
</evidence>
<evidence type="ECO:0000256" key="4">
    <source>
        <dbReference type="PROSITE-ProRule" id="PRU00268"/>
    </source>
</evidence>
<feature type="compositionally biased region" description="Basic residues" evidence="6">
    <location>
        <begin position="864"/>
        <end position="875"/>
    </location>
</feature>
<dbReference type="PROSITE" id="PS50881">
    <property type="entry name" value="S5_DSRBD"/>
    <property type="match status" value="1"/>
</dbReference>
<dbReference type="Gene3D" id="3.30.160.20">
    <property type="match status" value="1"/>
</dbReference>
<accession>A0A2U3EH33</accession>
<sequence length="1409" mass="153849">MQHAAVSLPDLHLASKVDGAELIVRGSLTLKLPVALGRPQTSAELLGLVTSNHVWIRRAGPCHLYVSVTVDGHALMTPGHMARIVQWVEGCEVWPHQTIPKQAASLLLMRKQQVWDRLGCRIQACADSNSDSEKAFSIQHPDMSSSLIAPAGAPTADFASWSCSLELITKEATPPDAKRAPKKRKLMRHEADSGGPRMDSLFSQYLTATDHKAVEDFVRSINLRSESAETRGGPKRKSQDCKPVSELLDSTSVRDLVQTTLRTTIMGRRGQVKGVSWIGETPSHSLVDLAPAVFHMPYLKEISDRARLLPVIATSLAKLVNAESPTLRQKVESLGTLPNSDSGQDEVQGVDANSLVSGIERRTWGVLVTTLEPQHLNKRASARKGGPTAPVPTTEHAPKPGVGGGSLEDYATVQPTMVTYFEEGEDVVMSLSEPSTVYSSPRTSAPYREFSPYRLGSSGSEGGFLATPSTVLAPFVEPSIYSAPSNSHPQSQSYTQWPTSSQVWERREGDFATSRGRWDQSQMQIVSIAGENVQYQNVLSTAREMQQRLSLGHRLPARRTDQMVSIYQYAQRQIQSLSRPPISKPSTPKMGRKDLQSSASRLGFGSRGRAKSCKRVVQSLPPRGSGLAVVLGLLLLLLGLQGGEVDVPDEDALESQAEDDDDKGDEELRLVVEDGDGLGRGADLAEPREVGHGWMLARAQMAGARRVHSASRHSGWKLAIVKDTTNFTTGAPKTGSKGQEENDEQHGLFVVPSGIEWPYNGGRDWPHGGKRSAGVALAAGPRCNQEAALRRFTGAPTLSELGGAALSLCTENMKQGRGVASASRPHLALAQTGPGVQLGPRRSSWEAPEKSRARVRALTSRYHGPTRRRSRRHDTTRHDTGPVPPSPPYTAPSSSLASAARQAGSSAAMSVARPAHGLLGRCLASTRSSRPAAASVQCAQFHSSAVRSKRRSRFRNVKAEELGLLSPSTLAKYRQEKFPEYSKQDQEALRSKYTPEQLEALRAGEKAVDPDDLVFQGRLRDDPYRPNYVEDYTVLDPRYDLRPQPDVTPREPEWLNHNDWVDRYGARMAQLTDKKTTDQLTRAMVRALRRVKESNGQELIDLTEDELKDIEKDPELLKRYLVDEDGEGAQPEPDANASGPDLLTRAQAMKLDEAVDAEWKKELDKLSSLSDPGEVQPSNLELVEDGPAGATRVHSAEAVELGKVPGVEGLYKSAVDPEDEGQDDAGHYQEIKRLTGMSLKDIQSIYRKVLVTRWVSNQTRLGKVRSTSVVAIAGNGNGRLGLGIAKSTEAGLAAETAQLLAIRNMKPIRRYENRTVYGNVSAKVSGTVVELFARPPGFGLRCPHRIFEMCRASGLHDIAARMPRSKNPMNSVKAAYNALVNQPDPEEIAIGRGKKMVDVRKVYYGGAVY</sequence>
<feature type="region of interest" description="Disordered" evidence="6">
    <location>
        <begin position="225"/>
        <end position="244"/>
    </location>
</feature>
<dbReference type="Gene3D" id="3.30.230.10">
    <property type="match status" value="1"/>
</dbReference>
<evidence type="ECO:0000256" key="2">
    <source>
        <dbReference type="ARBA" id="ARBA00022980"/>
    </source>
</evidence>
<dbReference type="PANTHER" id="PTHR48277:SF1">
    <property type="entry name" value="MITOCHONDRIAL RIBOSOMAL PROTEIN S5"/>
    <property type="match status" value="1"/>
</dbReference>
<name>A0A2U3EH33_PURLI</name>
<evidence type="ECO:0000259" key="7">
    <source>
        <dbReference type="PROSITE" id="PS50881"/>
    </source>
</evidence>
<dbReference type="FunFam" id="3.30.230.10:FF:000041">
    <property type="entry name" value="37S ribosomal protein S5"/>
    <property type="match status" value="1"/>
</dbReference>
<evidence type="ECO:0000256" key="5">
    <source>
        <dbReference type="RuleBase" id="RU003823"/>
    </source>
</evidence>
<feature type="compositionally biased region" description="Basic and acidic residues" evidence="6">
    <location>
        <begin position="843"/>
        <end position="852"/>
    </location>
</feature>
<dbReference type="GO" id="GO:1990904">
    <property type="term" value="C:ribonucleoprotein complex"/>
    <property type="evidence" value="ECO:0007669"/>
    <property type="project" value="UniProtKB-UniRule"/>
</dbReference>
<dbReference type="EMBL" id="LCWV01000004">
    <property type="protein sequence ID" value="PWI73826.1"/>
    <property type="molecule type" value="Genomic_DNA"/>
</dbReference>
<dbReference type="Proteomes" id="UP000245956">
    <property type="component" value="Unassembled WGS sequence"/>
</dbReference>
<dbReference type="Pfam" id="PF03719">
    <property type="entry name" value="Ribosomal_S5_C"/>
    <property type="match status" value="1"/>
</dbReference>
<comment type="similarity">
    <text evidence="1 5">Belongs to the universal ribosomal protein uS5 family.</text>
</comment>
<evidence type="ECO:0000256" key="1">
    <source>
        <dbReference type="ARBA" id="ARBA00008945"/>
    </source>
</evidence>
<evidence type="ECO:0000256" key="6">
    <source>
        <dbReference type="SAM" id="MobiDB-lite"/>
    </source>
</evidence>
<feature type="domain" description="S5 DRBM" evidence="7">
    <location>
        <begin position="1245"/>
        <end position="1308"/>
    </location>
</feature>
<feature type="region of interest" description="Disordered" evidence="6">
    <location>
        <begin position="375"/>
        <end position="406"/>
    </location>
</feature>
<dbReference type="InterPro" id="IPR020568">
    <property type="entry name" value="Ribosomal_Su5_D2-typ_SF"/>
</dbReference>
<evidence type="ECO:0000313" key="9">
    <source>
        <dbReference type="Proteomes" id="UP000245956"/>
    </source>
</evidence>
<dbReference type="GO" id="GO:0006412">
    <property type="term" value="P:translation"/>
    <property type="evidence" value="ECO:0007669"/>
    <property type="project" value="InterPro"/>
</dbReference>
<feature type="region of interest" description="Disordered" evidence="6">
    <location>
        <begin position="830"/>
        <end position="902"/>
    </location>
</feature>
<dbReference type="SUPFAM" id="SSF54768">
    <property type="entry name" value="dsRNA-binding domain-like"/>
    <property type="match status" value="1"/>
</dbReference>
<dbReference type="GO" id="GO:0005840">
    <property type="term" value="C:ribosome"/>
    <property type="evidence" value="ECO:0007669"/>
    <property type="project" value="UniProtKB-KW"/>
</dbReference>
<feature type="compositionally biased region" description="Low complexity" evidence="6">
    <location>
        <begin position="891"/>
        <end position="902"/>
    </location>
</feature>
<comment type="caution">
    <text evidence="8">The sequence shown here is derived from an EMBL/GenBank/DDBJ whole genome shotgun (WGS) entry which is preliminary data.</text>
</comment>
<dbReference type="PANTHER" id="PTHR48277">
    <property type="entry name" value="MITOCHONDRIAL RIBOSOMAL PROTEIN S5"/>
    <property type="match status" value="1"/>
</dbReference>
<protein>
    <submittedName>
        <fullName evidence="8">37S ribosomal protein S5</fullName>
    </submittedName>
</protein>
<dbReference type="GO" id="GO:0003723">
    <property type="term" value="F:RNA binding"/>
    <property type="evidence" value="ECO:0007669"/>
    <property type="project" value="InterPro"/>
</dbReference>
<keyword evidence="2 4" id="KW-0689">Ribosomal protein</keyword>
<dbReference type="InterPro" id="IPR014721">
    <property type="entry name" value="Ribsml_uS5_D2-typ_fold_subgr"/>
</dbReference>
<reference evidence="8 9" key="1">
    <citation type="journal article" date="2016" name="Front. Microbiol.">
        <title>Genome and transcriptome sequences reveal the specific parasitism of the nematophagous Purpureocillium lilacinum 36-1.</title>
        <authorList>
            <person name="Xie J."/>
            <person name="Li S."/>
            <person name="Mo C."/>
            <person name="Xiao X."/>
            <person name="Peng D."/>
            <person name="Wang G."/>
            <person name="Xiao Y."/>
        </authorList>
    </citation>
    <scope>NUCLEOTIDE SEQUENCE [LARGE SCALE GENOMIC DNA]</scope>
    <source>
        <strain evidence="8 9">36-1</strain>
    </source>
</reference>
<feature type="region of interest" description="Disordered" evidence="6">
    <location>
        <begin position="172"/>
        <end position="194"/>
    </location>
</feature>
<feature type="region of interest" description="Disordered" evidence="6">
    <location>
        <begin position="578"/>
        <end position="606"/>
    </location>
</feature>
<dbReference type="SUPFAM" id="SSF54211">
    <property type="entry name" value="Ribosomal protein S5 domain 2-like"/>
    <property type="match status" value="1"/>
</dbReference>
<dbReference type="GO" id="GO:0003735">
    <property type="term" value="F:structural constituent of ribosome"/>
    <property type="evidence" value="ECO:0007669"/>
    <property type="project" value="UniProtKB-UniRule"/>
</dbReference>